<dbReference type="UniPathway" id="UPA00276">
    <property type="reaction ID" value="UER00406"/>
</dbReference>
<dbReference type="InterPro" id="IPR023465">
    <property type="entry name" value="Riboflavin_kinase_dom_sf"/>
</dbReference>
<dbReference type="UniPathway" id="UPA00277">
    <property type="reaction ID" value="UER00407"/>
</dbReference>
<dbReference type="GO" id="GO:0009231">
    <property type="term" value="P:riboflavin biosynthetic process"/>
    <property type="evidence" value="ECO:0007669"/>
    <property type="project" value="InterPro"/>
</dbReference>
<dbReference type="GO" id="GO:0009398">
    <property type="term" value="P:FMN biosynthetic process"/>
    <property type="evidence" value="ECO:0007669"/>
    <property type="project" value="UniProtKB-UniRule"/>
</dbReference>
<dbReference type="InterPro" id="IPR015864">
    <property type="entry name" value="FAD_synthase"/>
</dbReference>
<dbReference type="InterPro" id="IPR014729">
    <property type="entry name" value="Rossmann-like_a/b/a_fold"/>
</dbReference>
<dbReference type="RefSeq" id="WP_107033260.1">
    <property type="nucleotide sequence ID" value="NZ_PUEC01000038.1"/>
</dbReference>
<comment type="catalytic activity">
    <reaction evidence="14 15">
        <text>FMN + ATP + H(+) = FAD + diphosphate</text>
        <dbReference type="Rhea" id="RHEA:17237"/>
        <dbReference type="ChEBI" id="CHEBI:15378"/>
        <dbReference type="ChEBI" id="CHEBI:30616"/>
        <dbReference type="ChEBI" id="CHEBI:33019"/>
        <dbReference type="ChEBI" id="CHEBI:57692"/>
        <dbReference type="ChEBI" id="CHEBI:58210"/>
        <dbReference type="EC" id="2.7.7.2"/>
    </reaction>
</comment>
<keyword evidence="9 15" id="KW-0418">Kinase</keyword>
<organism evidence="17 18">
    <name type="scientific">Duncaniella muris</name>
    <dbReference type="NCBI Taxonomy" id="2094150"/>
    <lineage>
        <taxon>Bacteria</taxon>
        <taxon>Pseudomonadati</taxon>
        <taxon>Bacteroidota</taxon>
        <taxon>Bacteroidia</taxon>
        <taxon>Bacteroidales</taxon>
        <taxon>Muribaculaceae</taxon>
        <taxon>Duncaniella</taxon>
    </lineage>
</organism>
<sequence>MRIITGSDRSTRRIAAVGMYDGVHLGHKFLIEYLRLEAASRGLTPAVITFSRHPLSLVRPLEAPGLLTPLDDRLRLLGQAGADDVIMLTFNDSLRRKTAREFLNMLRQSYGIETLVLGFNNRFGHDRPDAFDVYKALGAEIGIEVIAAPEYRGVGAPVSSSVIRHHLLSGKPEKAAESLGQPYRLRGIVTHGQSLGRTIGFPTANVEPTDKDSLIPKAGVYAAFVTTPDGVRRPAMVNIGFRPTVSDPDAPGRLSIEANIFDFIGYLYDEEVTVEFIRFLRDEKRFPSVEKLTEQLRADAAKARKTLTRS</sequence>
<keyword evidence="4 15" id="KW-0285">Flavoprotein</keyword>
<dbReference type="CDD" id="cd02064">
    <property type="entry name" value="FAD_synthetase_N"/>
    <property type="match status" value="1"/>
</dbReference>
<evidence type="ECO:0000256" key="8">
    <source>
        <dbReference type="ARBA" id="ARBA00022741"/>
    </source>
</evidence>
<evidence type="ECO:0000256" key="6">
    <source>
        <dbReference type="ARBA" id="ARBA00022679"/>
    </source>
</evidence>
<dbReference type="EC" id="2.7.7.2" evidence="15"/>
<dbReference type="NCBIfam" id="TIGR00083">
    <property type="entry name" value="ribF"/>
    <property type="match status" value="1"/>
</dbReference>
<dbReference type="PANTHER" id="PTHR22749">
    <property type="entry name" value="RIBOFLAVIN KINASE/FMN ADENYLYLTRANSFERASE"/>
    <property type="match status" value="1"/>
</dbReference>
<dbReference type="Pfam" id="PF01687">
    <property type="entry name" value="Flavokinase"/>
    <property type="match status" value="1"/>
</dbReference>
<dbReference type="GO" id="GO:0008531">
    <property type="term" value="F:riboflavin kinase activity"/>
    <property type="evidence" value="ECO:0007669"/>
    <property type="project" value="UniProtKB-UniRule"/>
</dbReference>
<dbReference type="EMBL" id="PUEC01000038">
    <property type="protein sequence ID" value="PWB00558.1"/>
    <property type="molecule type" value="Genomic_DNA"/>
</dbReference>
<dbReference type="GO" id="GO:0003919">
    <property type="term" value="F:FMN adenylyltransferase activity"/>
    <property type="evidence" value="ECO:0007669"/>
    <property type="project" value="UniProtKB-UniRule"/>
</dbReference>
<keyword evidence="7 15" id="KW-0548">Nucleotidyltransferase</keyword>
<comment type="function">
    <text evidence="1">Catalyzes the phosphorylation of riboflavin to FMN followed by the adenylation of FMN to FAD.</text>
</comment>
<evidence type="ECO:0000256" key="10">
    <source>
        <dbReference type="ARBA" id="ARBA00022827"/>
    </source>
</evidence>
<dbReference type="SUPFAM" id="SSF82114">
    <property type="entry name" value="Riboflavin kinase-like"/>
    <property type="match status" value="1"/>
</dbReference>
<keyword evidence="18" id="KW-1185">Reference proteome</keyword>
<name>A0A2V1IHX2_9BACT</name>
<dbReference type="Proteomes" id="UP000244905">
    <property type="component" value="Unassembled WGS sequence"/>
</dbReference>
<dbReference type="InterPro" id="IPR002606">
    <property type="entry name" value="Riboflavin_kinase_bac"/>
</dbReference>
<evidence type="ECO:0000256" key="11">
    <source>
        <dbReference type="ARBA" id="ARBA00022840"/>
    </source>
</evidence>
<feature type="domain" description="Riboflavin kinase" evidence="16">
    <location>
        <begin position="178"/>
        <end position="308"/>
    </location>
</feature>
<evidence type="ECO:0000256" key="7">
    <source>
        <dbReference type="ARBA" id="ARBA00022695"/>
    </source>
</evidence>
<dbReference type="Gene3D" id="2.40.30.30">
    <property type="entry name" value="Riboflavin kinase-like"/>
    <property type="match status" value="1"/>
</dbReference>
<keyword evidence="11 15" id="KW-0067">ATP-binding</keyword>
<evidence type="ECO:0000256" key="1">
    <source>
        <dbReference type="ARBA" id="ARBA00002121"/>
    </source>
</evidence>
<dbReference type="GeneID" id="82527143"/>
<gene>
    <name evidence="17" type="primary">ribF</name>
    <name evidence="17" type="ORF">C5O23_12480</name>
</gene>
<keyword evidence="12" id="KW-0511">Multifunctional enzyme</keyword>
<dbReference type="EC" id="2.7.1.26" evidence="15"/>
<keyword evidence="8 15" id="KW-0547">Nucleotide-binding</keyword>
<evidence type="ECO:0000313" key="18">
    <source>
        <dbReference type="Proteomes" id="UP000244905"/>
    </source>
</evidence>
<dbReference type="PIRSF" id="PIRSF004491">
    <property type="entry name" value="FAD_Synth"/>
    <property type="match status" value="1"/>
</dbReference>
<evidence type="ECO:0000256" key="4">
    <source>
        <dbReference type="ARBA" id="ARBA00022630"/>
    </source>
</evidence>
<dbReference type="AlphaFoldDB" id="A0A2V1IHX2"/>
<dbReference type="SMART" id="SM00904">
    <property type="entry name" value="Flavokinase"/>
    <property type="match status" value="1"/>
</dbReference>
<accession>A0A2V1IHX2</accession>
<comment type="similarity">
    <text evidence="15">Belongs to the ribF family.</text>
</comment>
<dbReference type="InterPro" id="IPR015865">
    <property type="entry name" value="Riboflavin_kinase_bac/euk"/>
</dbReference>
<evidence type="ECO:0000259" key="16">
    <source>
        <dbReference type="SMART" id="SM00904"/>
    </source>
</evidence>
<reference evidence="18" key="1">
    <citation type="submission" date="2018-02" db="EMBL/GenBank/DDBJ databases">
        <authorList>
            <person name="Clavel T."/>
            <person name="Strowig T."/>
        </authorList>
    </citation>
    <scope>NUCLEOTIDE SEQUENCE [LARGE SCALE GENOMIC DNA]</scope>
    <source>
        <strain evidence="18">DSM 103720</strain>
    </source>
</reference>
<evidence type="ECO:0000256" key="2">
    <source>
        <dbReference type="ARBA" id="ARBA00004726"/>
    </source>
</evidence>
<comment type="pathway">
    <text evidence="3 15">Cofactor biosynthesis; FMN biosynthesis; FMN from riboflavin (ATP route): step 1/1.</text>
</comment>
<dbReference type="Pfam" id="PF06574">
    <property type="entry name" value="FAD_syn"/>
    <property type="match status" value="1"/>
</dbReference>
<evidence type="ECO:0000256" key="15">
    <source>
        <dbReference type="PIRNR" id="PIRNR004491"/>
    </source>
</evidence>
<protein>
    <recommendedName>
        <fullName evidence="15">Riboflavin biosynthesis protein</fullName>
    </recommendedName>
    <domain>
        <recommendedName>
            <fullName evidence="15">Riboflavin kinase</fullName>
            <ecNumber evidence="15">2.7.1.26</ecNumber>
        </recommendedName>
        <alternativeName>
            <fullName evidence="15">Flavokinase</fullName>
        </alternativeName>
    </domain>
    <domain>
        <recommendedName>
            <fullName evidence="15">FMN adenylyltransferase</fullName>
            <ecNumber evidence="15">2.7.7.2</ecNumber>
        </recommendedName>
        <alternativeName>
            <fullName evidence="15">FAD pyrophosphorylase</fullName>
        </alternativeName>
        <alternativeName>
            <fullName evidence="15">FAD synthase</fullName>
        </alternativeName>
    </domain>
</protein>
<comment type="pathway">
    <text evidence="2 15">Cofactor biosynthesis; FAD biosynthesis; FAD from FMN: step 1/1.</text>
</comment>
<dbReference type="SUPFAM" id="SSF52374">
    <property type="entry name" value="Nucleotidylyl transferase"/>
    <property type="match status" value="1"/>
</dbReference>
<keyword evidence="10 15" id="KW-0274">FAD</keyword>
<proteinExistence type="inferred from homology"/>
<evidence type="ECO:0000256" key="13">
    <source>
        <dbReference type="ARBA" id="ARBA00047880"/>
    </source>
</evidence>
<evidence type="ECO:0000256" key="5">
    <source>
        <dbReference type="ARBA" id="ARBA00022643"/>
    </source>
</evidence>
<keyword evidence="5 15" id="KW-0288">FMN</keyword>
<dbReference type="InterPro" id="IPR023468">
    <property type="entry name" value="Riboflavin_kinase"/>
</dbReference>
<dbReference type="PANTHER" id="PTHR22749:SF6">
    <property type="entry name" value="RIBOFLAVIN KINASE"/>
    <property type="match status" value="1"/>
</dbReference>
<comment type="catalytic activity">
    <reaction evidence="13 15">
        <text>riboflavin + ATP = FMN + ADP + H(+)</text>
        <dbReference type="Rhea" id="RHEA:14357"/>
        <dbReference type="ChEBI" id="CHEBI:15378"/>
        <dbReference type="ChEBI" id="CHEBI:30616"/>
        <dbReference type="ChEBI" id="CHEBI:57986"/>
        <dbReference type="ChEBI" id="CHEBI:58210"/>
        <dbReference type="ChEBI" id="CHEBI:456216"/>
        <dbReference type="EC" id="2.7.1.26"/>
    </reaction>
</comment>
<comment type="caution">
    <text evidence="17">The sequence shown here is derived from an EMBL/GenBank/DDBJ whole genome shotgun (WGS) entry which is preliminary data.</text>
</comment>
<evidence type="ECO:0000256" key="14">
    <source>
        <dbReference type="ARBA" id="ARBA00049494"/>
    </source>
</evidence>
<evidence type="ECO:0000256" key="12">
    <source>
        <dbReference type="ARBA" id="ARBA00023268"/>
    </source>
</evidence>
<dbReference type="GO" id="GO:0006747">
    <property type="term" value="P:FAD biosynthetic process"/>
    <property type="evidence" value="ECO:0007669"/>
    <property type="project" value="UniProtKB-UniRule"/>
</dbReference>
<evidence type="ECO:0000256" key="9">
    <source>
        <dbReference type="ARBA" id="ARBA00022777"/>
    </source>
</evidence>
<keyword evidence="6 15" id="KW-0808">Transferase</keyword>
<dbReference type="GO" id="GO:0005524">
    <property type="term" value="F:ATP binding"/>
    <property type="evidence" value="ECO:0007669"/>
    <property type="project" value="UniProtKB-UniRule"/>
</dbReference>
<dbReference type="Gene3D" id="3.40.50.620">
    <property type="entry name" value="HUPs"/>
    <property type="match status" value="1"/>
</dbReference>
<evidence type="ECO:0000256" key="3">
    <source>
        <dbReference type="ARBA" id="ARBA00005201"/>
    </source>
</evidence>
<evidence type="ECO:0000313" key="17">
    <source>
        <dbReference type="EMBL" id="PWB00558.1"/>
    </source>
</evidence>